<proteinExistence type="predicted"/>
<organism evidence="5 6">
    <name type="scientific">Elaeis guineensis var. tenera</name>
    <name type="common">Oil palm</name>
    <dbReference type="NCBI Taxonomy" id="51953"/>
    <lineage>
        <taxon>Eukaryota</taxon>
        <taxon>Viridiplantae</taxon>
        <taxon>Streptophyta</taxon>
        <taxon>Embryophyta</taxon>
        <taxon>Tracheophyta</taxon>
        <taxon>Spermatophyta</taxon>
        <taxon>Magnoliopsida</taxon>
        <taxon>Liliopsida</taxon>
        <taxon>Arecaceae</taxon>
        <taxon>Arecoideae</taxon>
        <taxon>Cocoseae</taxon>
        <taxon>Elaeidinae</taxon>
        <taxon>Elaeis</taxon>
    </lineage>
</organism>
<keyword evidence="5" id="KW-1185">Reference proteome</keyword>
<dbReference type="GeneID" id="105049552"/>
<dbReference type="InterPro" id="IPR036300">
    <property type="entry name" value="MIR_dom_sf"/>
</dbReference>
<feature type="region of interest" description="Disordered" evidence="3">
    <location>
        <begin position="77"/>
        <end position="107"/>
    </location>
</feature>
<dbReference type="Gene3D" id="2.80.10.50">
    <property type="match status" value="1"/>
</dbReference>
<dbReference type="InterPro" id="IPR016093">
    <property type="entry name" value="MIR_motif"/>
</dbReference>
<name>A0A6I9RJT1_ELAGV</name>
<evidence type="ECO:0000313" key="7">
    <source>
        <dbReference type="RefSeq" id="XP_029121771.1"/>
    </source>
</evidence>
<dbReference type="RefSeq" id="XP_010927532.1">
    <property type="nucleotide sequence ID" value="XM_010929230.1"/>
</dbReference>
<dbReference type="SMART" id="SM00472">
    <property type="entry name" value="MIR"/>
    <property type="match status" value="1"/>
</dbReference>
<dbReference type="Proteomes" id="UP000504607">
    <property type="component" value="Chromosome 8"/>
</dbReference>
<evidence type="ECO:0000313" key="6">
    <source>
        <dbReference type="RefSeq" id="XP_010927532.1"/>
    </source>
</evidence>
<evidence type="ECO:0000256" key="2">
    <source>
        <dbReference type="ARBA" id="ARBA00022737"/>
    </source>
</evidence>
<accession>A0A6I9RJT1</accession>
<dbReference type="KEGG" id="egu:105049552"/>
<reference evidence="6 7" key="1">
    <citation type="submission" date="2025-04" db="UniProtKB">
        <authorList>
            <consortium name="RefSeq"/>
        </authorList>
    </citation>
    <scope>IDENTIFICATION</scope>
</reference>
<feature type="domain" description="MIR" evidence="4">
    <location>
        <begin position="48"/>
        <end position="105"/>
    </location>
</feature>
<feature type="compositionally biased region" description="Acidic residues" evidence="3">
    <location>
        <begin position="98"/>
        <end position="107"/>
    </location>
</feature>
<dbReference type="SUPFAM" id="SSF82109">
    <property type="entry name" value="MIR domain"/>
    <property type="match status" value="1"/>
</dbReference>
<dbReference type="PROSITE" id="PS50919">
    <property type="entry name" value="MIR"/>
    <property type="match status" value="1"/>
</dbReference>
<evidence type="ECO:0000256" key="1">
    <source>
        <dbReference type="ARBA" id="ARBA00022729"/>
    </source>
</evidence>
<dbReference type="PANTHER" id="PTHR46809">
    <property type="entry name" value="STROMAL CELL-DERIVED FACTOR 2-LIKE PROTEIN"/>
    <property type="match status" value="1"/>
</dbReference>
<keyword evidence="2" id="KW-0677">Repeat</keyword>
<sequence length="107" mass="12238">MQHMRTRKWLHSHLHASPITGNLEVSCFGGDRESDTGDYRRLEIEGNGKTWRQDQKIRLQHVDTGGYLHSHNKKYSRIAGGQQEDAGISDSYPLTADDVQEEEENLC</sequence>
<dbReference type="Pfam" id="PF02815">
    <property type="entry name" value="MIR"/>
    <property type="match status" value="1"/>
</dbReference>
<gene>
    <name evidence="6 7" type="primary">LOC105049552</name>
</gene>
<dbReference type="AlphaFoldDB" id="A0A6I9RJT1"/>
<dbReference type="RefSeq" id="XP_029121771.1">
    <property type="nucleotide sequence ID" value="XM_029265938.1"/>
</dbReference>
<protein>
    <submittedName>
        <fullName evidence="6 7">Stromal cell-derived factor 2-like protein isoform X1</fullName>
    </submittedName>
</protein>
<evidence type="ECO:0000259" key="4">
    <source>
        <dbReference type="PROSITE" id="PS50919"/>
    </source>
</evidence>
<keyword evidence="1" id="KW-0732">Signal</keyword>
<dbReference type="PANTHER" id="PTHR46809:SF2">
    <property type="entry name" value="GH21273P"/>
    <property type="match status" value="1"/>
</dbReference>
<evidence type="ECO:0000313" key="5">
    <source>
        <dbReference type="Proteomes" id="UP000504607"/>
    </source>
</evidence>
<evidence type="ECO:0000256" key="3">
    <source>
        <dbReference type="SAM" id="MobiDB-lite"/>
    </source>
</evidence>
<dbReference type="OrthoDB" id="5588846at2759"/>